<accession>W1NIQ3</accession>
<dbReference type="InterPro" id="IPR038824">
    <property type="entry name" value="SHOC1-like"/>
</dbReference>
<dbReference type="eggNOG" id="ENOG502QT2G">
    <property type="taxonomic scope" value="Eukaryota"/>
</dbReference>
<name>W1NIQ3_AMBTC</name>
<feature type="region of interest" description="Disordered" evidence="1">
    <location>
        <begin position="476"/>
        <end position="501"/>
    </location>
</feature>
<evidence type="ECO:0000313" key="2">
    <source>
        <dbReference type="EMBL" id="ERM95104.1"/>
    </source>
</evidence>
<dbReference type="Gramene" id="ERM95104">
    <property type="protein sequence ID" value="ERM95104"/>
    <property type="gene ID" value="AMTR_s00009p00256980"/>
</dbReference>
<dbReference type="OMA" id="ACHIENI"/>
<feature type="region of interest" description="Disordered" evidence="1">
    <location>
        <begin position="31"/>
        <end position="53"/>
    </location>
</feature>
<feature type="region of interest" description="Disordered" evidence="1">
    <location>
        <begin position="306"/>
        <end position="333"/>
    </location>
</feature>
<protein>
    <submittedName>
        <fullName evidence="2">Uncharacterized protein</fullName>
    </submittedName>
</protein>
<reference evidence="3" key="1">
    <citation type="journal article" date="2013" name="Science">
        <title>The Amborella genome and the evolution of flowering plants.</title>
        <authorList>
            <consortium name="Amborella Genome Project"/>
        </authorList>
    </citation>
    <scope>NUCLEOTIDE SEQUENCE [LARGE SCALE GENOMIC DNA]</scope>
</reference>
<sequence>MEGSNQTFRTSHEDFNCCQWVKLLNYIPPSEKGAHSTTSKASEVEEASSLIEAESHDPMKLGTQFTSRPNLVIIVNTQNLDRELLISRRSSYQRILAMEKEGVQVVEREMPVPVDLVFSATMCLLWYTARKLGMNAPIRAESSSCMPLCIENIASELLMSLSFTFSDCILIFEGDSIFLGAVMESSDGLYAAAASLNMNLQLFFSSSSDLTDDIIESTIRHSARLNKCLYPAMLESETLAESFLTSFPSINPLLAHAVLSCGITLREFLEWTHEQRVMALRDYNVSEESVLLFSALCKYGDLGESKSGTTDCSSLSSAMDTDSSYTNRQSHQRPEIQSIDILEVDHMHVMPSKKYKAGEPSVSLLYQSNEGSNVNELHKKILEGRETKKQSYGLVEPQRDPRHGLGTTLFKEIDWGDLNSAEDATKGSDVYRVHQTLSEGRGRKSQNYEVLKSHLGVKQGLGSTLLKEIDDRARTENANRGSHINEFHRKSVEGGERKEKRHEFVKPHLGPKQGLATTSSKEIEWIDLDRTDDAHEAIRTEVIDLETDFFSDNIFSPMKTVEVFTRNNVVKESPSGNSNDISKLMFDPSNLHGFPTSAEITCDSDTWIPFTDSKNLFEEKNYKKPKIKAVVDGLINQHEVGILPDSKMEQTFLKVPFKLPLQEEGSSSSYIKNSFLKASQLPRPQQGSPWTIEFLNRIKEKSKMHKTLPLCNTYMNSPGGSRRIDKGFTRKSPSILEGYRYKGGNQAKKASKQKFQKRFQSPLDLSPREQKQGNVSSYLAPAWTPLDKRARQVLSFTRNGDETQSRLIWSDGAINNLRNKFQRDNDACL</sequence>
<evidence type="ECO:0000256" key="1">
    <source>
        <dbReference type="SAM" id="MobiDB-lite"/>
    </source>
</evidence>
<gene>
    <name evidence="2" type="ORF">AMTR_s00009p00256980</name>
</gene>
<proteinExistence type="predicted"/>
<dbReference type="PANTHER" id="PTHR35764">
    <property type="entry name" value="PROTEIN SHORTAGE IN CHIASMATA 1"/>
    <property type="match status" value="1"/>
</dbReference>
<dbReference type="PANTHER" id="PTHR35764:SF1">
    <property type="entry name" value="PROTEIN SHORTAGE IN CHIASMATA 1"/>
    <property type="match status" value="1"/>
</dbReference>
<dbReference type="EMBL" id="KI397501">
    <property type="protein sequence ID" value="ERM95104.1"/>
    <property type="molecule type" value="Genomic_DNA"/>
</dbReference>
<keyword evidence="3" id="KW-1185">Reference proteome</keyword>
<dbReference type="Proteomes" id="UP000017836">
    <property type="component" value="Unassembled WGS sequence"/>
</dbReference>
<dbReference type="STRING" id="13333.W1NIQ3"/>
<dbReference type="AlphaFoldDB" id="W1NIQ3"/>
<dbReference type="HOGENOM" id="CLU_411291_0_0_1"/>
<dbReference type="GO" id="GO:0007131">
    <property type="term" value="P:reciprocal meiotic recombination"/>
    <property type="evidence" value="ECO:0007669"/>
    <property type="project" value="InterPro"/>
</dbReference>
<evidence type="ECO:0000313" key="3">
    <source>
        <dbReference type="Proteomes" id="UP000017836"/>
    </source>
</evidence>
<feature type="compositionally biased region" description="Low complexity" evidence="1">
    <location>
        <begin position="313"/>
        <end position="324"/>
    </location>
</feature>
<organism evidence="2 3">
    <name type="scientific">Amborella trichopoda</name>
    <dbReference type="NCBI Taxonomy" id="13333"/>
    <lineage>
        <taxon>Eukaryota</taxon>
        <taxon>Viridiplantae</taxon>
        <taxon>Streptophyta</taxon>
        <taxon>Embryophyta</taxon>
        <taxon>Tracheophyta</taxon>
        <taxon>Spermatophyta</taxon>
        <taxon>Magnoliopsida</taxon>
        <taxon>Amborellales</taxon>
        <taxon>Amborellaceae</taxon>
        <taxon>Amborella</taxon>
    </lineage>
</organism>